<dbReference type="EMBL" id="JAVDYF010000001">
    <property type="protein sequence ID" value="MDR7354358.1"/>
    <property type="molecule type" value="Genomic_DNA"/>
</dbReference>
<dbReference type="Proteomes" id="UP001183619">
    <property type="component" value="Unassembled WGS sequence"/>
</dbReference>
<feature type="region of interest" description="Disordered" evidence="1">
    <location>
        <begin position="1"/>
        <end position="26"/>
    </location>
</feature>
<evidence type="ECO:0000256" key="1">
    <source>
        <dbReference type="SAM" id="MobiDB-lite"/>
    </source>
</evidence>
<accession>A0ABU2B9B4</accession>
<gene>
    <name evidence="2" type="ORF">J2S37_000896</name>
</gene>
<comment type="caution">
    <text evidence="2">The sequence shown here is derived from an EMBL/GenBank/DDBJ whole genome shotgun (WGS) entry which is preliminary data.</text>
</comment>
<organism evidence="2 3">
    <name type="scientific">Corynebacterium felinum</name>
    <dbReference type="NCBI Taxonomy" id="131318"/>
    <lineage>
        <taxon>Bacteria</taxon>
        <taxon>Bacillati</taxon>
        <taxon>Actinomycetota</taxon>
        <taxon>Actinomycetes</taxon>
        <taxon>Mycobacteriales</taxon>
        <taxon>Corynebacteriaceae</taxon>
        <taxon>Corynebacterium</taxon>
    </lineage>
</organism>
<name>A0ABU2B9B4_9CORY</name>
<evidence type="ECO:0000313" key="3">
    <source>
        <dbReference type="Proteomes" id="UP001183619"/>
    </source>
</evidence>
<proteinExistence type="predicted"/>
<reference evidence="2 3" key="1">
    <citation type="submission" date="2023-07" db="EMBL/GenBank/DDBJ databases">
        <title>Sequencing the genomes of 1000 actinobacteria strains.</title>
        <authorList>
            <person name="Klenk H.-P."/>
        </authorList>
    </citation>
    <scope>NUCLEOTIDE SEQUENCE [LARGE SCALE GENOMIC DNA]</scope>
    <source>
        <strain evidence="2 3">DSM 44508</strain>
    </source>
</reference>
<sequence>MGISNGATPTVRKHRSTTPLSAALPEFHPEAPRPDFTWTVHLPSSWHLLETHPDLALESTATLANASLAHTTMEEQQRTLVLRHLEETITQAQNLRVLMAMVLPQWDKDEFQTGFVVLRWVDSFPMYASVSSTQQQLEAFDPKVKLTDAGGYFVALSRSYLGNDPAHPDRMHYSHQAFVPLPGTTWTLVVSGSAPTSSLSAIVEHMVQRIAASLRAYSDPKKDWTRFSPRQTQDGTFPIEVTWEGAYRL</sequence>
<dbReference type="RefSeq" id="WP_277103460.1">
    <property type="nucleotide sequence ID" value="NZ_BAAAJS010000079.1"/>
</dbReference>
<keyword evidence="3" id="KW-1185">Reference proteome</keyword>
<evidence type="ECO:0000313" key="2">
    <source>
        <dbReference type="EMBL" id="MDR7354358.1"/>
    </source>
</evidence>
<protein>
    <submittedName>
        <fullName evidence="2">Uncharacterized protein</fullName>
    </submittedName>
</protein>